<feature type="domain" description="DUF8201" evidence="2">
    <location>
        <begin position="21"/>
        <end position="455"/>
    </location>
</feature>
<feature type="transmembrane region" description="Helical" evidence="1">
    <location>
        <begin position="399"/>
        <end position="420"/>
    </location>
</feature>
<evidence type="ECO:0000259" key="2">
    <source>
        <dbReference type="Pfam" id="PF26626"/>
    </source>
</evidence>
<sequence length="590" mass="65678">MIEQIVNLLLSLLPLAMMLGLTAVVLLGWGRLTLKLIGFELCSRPDTVTIWLGFGIVLGLIDFLHVFFPVDWKMTVGIGVVGLIGCKAGAPLHCMSLVVSIRHSIRKHWFYALLGGLIVFLWCLRAMGVPNNYDSGLYHFETIRWLNEYPLVPGLGNLHWRFAFNQSHFNFLALLNLAPFWGKGYASGGLFLLLLSVATVVEVGLRQDRIWRRVFGGTLFIYFGYVASSVANPAPDGVIGLVQVAAFLLLFRILGGSARPVLDEEEQKLRDVSTLMVLCLTMTTIKLTGALFALTCIAILMWKCQAEIKQHLVKWMILLVILLLMAVVHLSRGYLLSGFPLFPGIIFGAADLPWSMPVEFVRFEADLIKSWARMPGVLDPSWALASWAWVPIWIKSMSFWTSLFLGSAVTLMLAAFLLLLVDKMRRVVGVLSPLYLPLIATLIFWFTTAPDPRFLGSIPVLSIALSIWFWAAGIRLLFVQTHKTWCGSQKALINIGMVCICLASLKLTGLNSISLSGWKEIPTQAVEGKTTSTGLTVWVPTTGAQCWDQALPCASIFNENLAKQKNIFLNLNRFGLANDFYYTVKVMNQK</sequence>
<keyword evidence="1" id="KW-0472">Membrane</keyword>
<dbReference type="EMBL" id="JAAGRN010000005">
    <property type="protein sequence ID" value="NDY83482.1"/>
    <property type="molecule type" value="Genomic_DNA"/>
</dbReference>
<dbReference type="InterPro" id="IPR058514">
    <property type="entry name" value="DUF8201"/>
</dbReference>
<feature type="transmembrane region" description="Helical" evidence="1">
    <location>
        <begin position="6"/>
        <end position="27"/>
    </location>
</feature>
<dbReference type="AlphaFoldDB" id="A0A6B2QZN2"/>
<feature type="transmembrane region" description="Helical" evidence="1">
    <location>
        <begin position="275"/>
        <end position="300"/>
    </location>
</feature>
<feature type="transmembrane region" description="Helical" evidence="1">
    <location>
        <begin position="214"/>
        <end position="231"/>
    </location>
</feature>
<dbReference type="NCBIfam" id="NF047510">
    <property type="entry name" value="LIC_10190_fam"/>
    <property type="match status" value="1"/>
</dbReference>
<dbReference type="Pfam" id="PF26626">
    <property type="entry name" value="DUF8201"/>
    <property type="match status" value="1"/>
</dbReference>
<feature type="transmembrane region" description="Helical" evidence="1">
    <location>
        <begin position="458"/>
        <end position="479"/>
    </location>
</feature>
<dbReference type="RefSeq" id="WP_163654680.1">
    <property type="nucleotide sequence ID" value="NZ_JAAGRN010000005.1"/>
</dbReference>
<accession>A0A6B2QZN2</accession>
<protein>
    <recommendedName>
        <fullName evidence="2">DUF8201 domain-containing protein</fullName>
    </recommendedName>
</protein>
<dbReference type="InterPro" id="IPR058065">
    <property type="entry name" value="LIC_10190-like"/>
</dbReference>
<evidence type="ECO:0000313" key="3">
    <source>
        <dbReference type="EMBL" id="NDY83482.1"/>
    </source>
</evidence>
<reference evidence="3" key="1">
    <citation type="submission" date="2020-02" db="EMBL/GenBank/DDBJ databases">
        <authorList>
            <person name="Chen W.-M."/>
        </authorList>
    </citation>
    <scope>NUCLEOTIDE SEQUENCE</scope>
    <source>
        <strain evidence="3">NBD-18</strain>
    </source>
</reference>
<keyword evidence="1" id="KW-0812">Transmembrane</keyword>
<proteinExistence type="predicted"/>
<name>A0A6B2QZN2_9BURK</name>
<feature type="transmembrane region" description="Helical" evidence="1">
    <location>
        <begin position="184"/>
        <end position="205"/>
    </location>
</feature>
<evidence type="ECO:0000256" key="1">
    <source>
        <dbReference type="SAM" id="Phobius"/>
    </source>
</evidence>
<feature type="transmembrane region" description="Helical" evidence="1">
    <location>
        <begin position="312"/>
        <end position="328"/>
    </location>
</feature>
<feature type="transmembrane region" description="Helical" evidence="1">
    <location>
        <begin position="427"/>
        <end position="446"/>
    </location>
</feature>
<feature type="transmembrane region" description="Helical" evidence="1">
    <location>
        <begin position="110"/>
        <end position="128"/>
    </location>
</feature>
<gene>
    <name evidence="3" type="ORF">G3I67_09585</name>
</gene>
<feature type="transmembrane region" description="Helical" evidence="1">
    <location>
        <begin position="491"/>
        <end position="510"/>
    </location>
</feature>
<keyword evidence="1" id="KW-1133">Transmembrane helix</keyword>
<comment type="caution">
    <text evidence="3">The sequence shown here is derived from an EMBL/GenBank/DDBJ whole genome shotgun (WGS) entry which is preliminary data.</text>
</comment>
<organism evidence="3">
    <name type="scientific">Sheuella amnicola</name>
    <dbReference type="NCBI Taxonomy" id="2707330"/>
    <lineage>
        <taxon>Bacteria</taxon>
        <taxon>Pseudomonadati</taxon>
        <taxon>Pseudomonadota</taxon>
        <taxon>Betaproteobacteria</taxon>
        <taxon>Burkholderiales</taxon>
        <taxon>Alcaligenaceae</taxon>
        <taxon>Sheuella</taxon>
    </lineage>
</organism>
<feature type="transmembrane region" description="Helical" evidence="1">
    <location>
        <begin position="48"/>
        <end position="68"/>
    </location>
</feature>